<proteinExistence type="predicted"/>
<dbReference type="RefSeq" id="XP_062736376.1">
    <property type="nucleotide sequence ID" value="XM_062873360.1"/>
</dbReference>
<keyword evidence="3" id="KW-1185">Reference proteome</keyword>
<organism evidence="2 3">
    <name type="scientific">Podospora bellae-mahoneyi</name>
    <dbReference type="NCBI Taxonomy" id="2093777"/>
    <lineage>
        <taxon>Eukaryota</taxon>
        <taxon>Fungi</taxon>
        <taxon>Dikarya</taxon>
        <taxon>Ascomycota</taxon>
        <taxon>Pezizomycotina</taxon>
        <taxon>Sordariomycetes</taxon>
        <taxon>Sordariomycetidae</taxon>
        <taxon>Sordariales</taxon>
        <taxon>Podosporaceae</taxon>
        <taxon>Podospora</taxon>
    </lineage>
</organism>
<sequence>MGLFTLLFLLSFSLSVLATHNPVLLPPQHFLIPAQTSDTVTIPTKTNAEAFACASTFSSLSGSFPTEPPRVEVFYMSALLDEGFLSVHPRITELISSAEMYMQVISSTTITDPNKFSKPCSVVMELQTVIRNAVPTGVTSDELVAYDKELTSWIKEHNSVVTEFAGQCGGVDESQAAHALAFAITGMEQCKTAFAVAYGVINPATMTDWTSTAGAARALETGLVKEVAAVVGGVAVMGWFM</sequence>
<evidence type="ECO:0000256" key="1">
    <source>
        <dbReference type="SAM" id="SignalP"/>
    </source>
</evidence>
<protein>
    <submittedName>
        <fullName evidence="2">Uncharacterized protein</fullName>
    </submittedName>
</protein>
<name>A0ABR0FTV2_9PEZI</name>
<reference evidence="2 3" key="1">
    <citation type="journal article" date="2023" name="bioRxiv">
        <title>High-quality genome assemblies of four members of thePodospora anserinaspecies complex.</title>
        <authorList>
            <person name="Ament-Velasquez S.L."/>
            <person name="Vogan A.A."/>
            <person name="Wallerman O."/>
            <person name="Hartmann F."/>
            <person name="Gautier V."/>
            <person name="Silar P."/>
            <person name="Giraud T."/>
            <person name="Johannesson H."/>
        </authorList>
    </citation>
    <scope>NUCLEOTIDE SEQUENCE [LARGE SCALE GENOMIC DNA]</scope>
    <source>
        <strain evidence="2 3">CBS 112042</strain>
    </source>
</reference>
<comment type="caution">
    <text evidence="2">The sequence shown here is derived from an EMBL/GenBank/DDBJ whole genome shotgun (WGS) entry which is preliminary data.</text>
</comment>
<accession>A0ABR0FTV2</accession>
<dbReference type="Proteomes" id="UP001322138">
    <property type="component" value="Unassembled WGS sequence"/>
</dbReference>
<dbReference type="EMBL" id="JAFFGZ010000001">
    <property type="protein sequence ID" value="KAK4647400.1"/>
    <property type="molecule type" value="Genomic_DNA"/>
</dbReference>
<feature type="chain" id="PRO_5045711852" evidence="1">
    <location>
        <begin position="19"/>
        <end position="241"/>
    </location>
</feature>
<gene>
    <name evidence="2" type="ORF">QC761_101180</name>
</gene>
<evidence type="ECO:0000313" key="3">
    <source>
        <dbReference type="Proteomes" id="UP001322138"/>
    </source>
</evidence>
<keyword evidence="1" id="KW-0732">Signal</keyword>
<evidence type="ECO:0000313" key="2">
    <source>
        <dbReference type="EMBL" id="KAK4647400.1"/>
    </source>
</evidence>
<dbReference type="GeneID" id="87892842"/>
<feature type="signal peptide" evidence="1">
    <location>
        <begin position="1"/>
        <end position="18"/>
    </location>
</feature>